<evidence type="ECO:0000313" key="4">
    <source>
        <dbReference type="Proteomes" id="UP000008810"/>
    </source>
</evidence>
<dbReference type="RefSeq" id="XP_010234310.1">
    <property type="nucleotide sequence ID" value="XM_010236008.3"/>
</dbReference>
<dbReference type="EnsemblPlants" id="KQJ95079">
    <property type="protein sequence ID" value="KQJ95079"/>
    <property type="gene ID" value="BRADI_3g15087v3"/>
</dbReference>
<name>A0A0Q3F5X6_BRADI</name>
<evidence type="ECO:0000313" key="3">
    <source>
        <dbReference type="EnsemblPlants" id="KQJ95079"/>
    </source>
</evidence>
<keyword evidence="4" id="KW-1185">Reference proteome</keyword>
<dbReference type="AlphaFoldDB" id="A0A0Q3F5X6"/>
<dbReference type="EnsemblPlants" id="KQJ95080">
    <property type="protein sequence ID" value="KQJ95080"/>
    <property type="gene ID" value="BRADI_3g15087v3"/>
</dbReference>
<dbReference type="InterPro" id="IPR004158">
    <property type="entry name" value="DUF247_pln"/>
</dbReference>
<dbReference type="Gramene" id="KQJ95079">
    <property type="protein sequence ID" value="KQJ95079"/>
    <property type="gene ID" value="BRADI_3g15087v3"/>
</dbReference>
<dbReference type="KEGG" id="bdi:104583542"/>
<sequence>MDAQGQRCGAEAEAALDDENESLITEILTIPLPKPVDTSVPCLISWAGDDIDRGDYEPGLVRIGPFHRQDPTQQSADWMEQQKKQVLRGLLVSREEDEAGRREELRSYLEAMERVEPDARRCYNRTFSWMSSKEFARMLLLDGFFLYSRFVVAGAGDDDIAVDRDVVFLLENQIPFFVLEEIHRLLTRRRRSEKVLLAVVVLDKVAGRVEQLLRRNGYSNSAATSSSSPTPPCHLLHLLYMHLSPTTCAPKRIELPQVQHNNGEYRIRVPVPQVRWRTATQYAAAGVRLVKRNLDGEKARSILDVELTGEDTLQVPCLTVDSNTLRMLRNMVAMEQKSLQKDRRTSHVTAYCLFISQLATTEEDVALLVSNGVIVHLLHSDDDVAAGLAGLCDGVVIDAYDPDGNYLRPKYEALERLISGDGSGGGRRKYSMARLRRHGKRSNCLMALMVMAAVFLFLWTAQQSVFAALRAGKGRC</sequence>
<accession>A0A0Q3F5X6</accession>
<keyword evidence="1" id="KW-0812">Transmembrane</keyword>
<dbReference type="RefSeq" id="XP_010234309.1">
    <property type="nucleotide sequence ID" value="XM_010236007.3"/>
</dbReference>
<reference evidence="2 3" key="1">
    <citation type="journal article" date="2010" name="Nature">
        <title>Genome sequencing and analysis of the model grass Brachypodium distachyon.</title>
        <authorList>
            <consortium name="International Brachypodium Initiative"/>
        </authorList>
    </citation>
    <scope>NUCLEOTIDE SEQUENCE [LARGE SCALE GENOMIC DNA]</scope>
    <source>
        <strain evidence="2 3">Bd21</strain>
    </source>
</reference>
<gene>
    <name evidence="3" type="primary">LOC104583542</name>
    <name evidence="2" type="ORF">BRADI_3g15087v3</name>
</gene>
<dbReference type="PANTHER" id="PTHR31170:SF18">
    <property type="entry name" value="(WILD MALAYSIAN BANANA) HYPOTHETICAL PROTEIN"/>
    <property type="match status" value="1"/>
</dbReference>
<reference evidence="3" key="3">
    <citation type="submission" date="2018-08" db="UniProtKB">
        <authorList>
            <consortium name="EnsemblPlants"/>
        </authorList>
    </citation>
    <scope>IDENTIFICATION</scope>
    <source>
        <strain evidence="3">cv. Bd21</strain>
    </source>
</reference>
<dbReference type="Pfam" id="PF03140">
    <property type="entry name" value="DUF247"/>
    <property type="match status" value="1"/>
</dbReference>
<evidence type="ECO:0000256" key="1">
    <source>
        <dbReference type="SAM" id="Phobius"/>
    </source>
</evidence>
<dbReference type="OrthoDB" id="591587at2759"/>
<dbReference type="GeneID" id="104583542"/>
<proteinExistence type="predicted"/>
<dbReference type="EMBL" id="CM000882">
    <property type="protein sequence ID" value="KQJ95079.1"/>
    <property type="molecule type" value="Genomic_DNA"/>
</dbReference>
<dbReference type="STRING" id="15368.A0A0Q3F5X6"/>
<dbReference type="EMBL" id="CM000882">
    <property type="protein sequence ID" value="KQJ95080.1"/>
    <property type="molecule type" value="Genomic_DNA"/>
</dbReference>
<evidence type="ECO:0000313" key="2">
    <source>
        <dbReference type="EMBL" id="KQJ95079.1"/>
    </source>
</evidence>
<keyword evidence="1" id="KW-1133">Transmembrane helix</keyword>
<dbReference type="Proteomes" id="UP000008810">
    <property type="component" value="Chromosome 3"/>
</dbReference>
<organism evidence="2">
    <name type="scientific">Brachypodium distachyon</name>
    <name type="common">Purple false brome</name>
    <name type="synonym">Trachynia distachya</name>
    <dbReference type="NCBI Taxonomy" id="15368"/>
    <lineage>
        <taxon>Eukaryota</taxon>
        <taxon>Viridiplantae</taxon>
        <taxon>Streptophyta</taxon>
        <taxon>Embryophyta</taxon>
        <taxon>Tracheophyta</taxon>
        <taxon>Spermatophyta</taxon>
        <taxon>Magnoliopsida</taxon>
        <taxon>Liliopsida</taxon>
        <taxon>Poales</taxon>
        <taxon>Poaceae</taxon>
        <taxon>BOP clade</taxon>
        <taxon>Pooideae</taxon>
        <taxon>Stipodae</taxon>
        <taxon>Brachypodieae</taxon>
        <taxon>Brachypodium</taxon>
    </lineage>
</organism>
<feature type="transmembrane region" description="Helical" evidence="1">
    <location>
        <begin position="444"/>
        <end position="461"/>
    </location>
</feature>
<reference evidence="2" key="2">
    <citation type="submission" date="2017-06" db="EMBL/GenBank/DDBJ databases">
        <title>WGS assembly of Brachypodium distachyon.</title>
        <authorList>
            <consortium name="The International Brachypodium Initiative"/>
            <person name="Lucas S."/>
            <person name="Harmon-Smith M."/>
            <person name="Lail K."/>
            <person name="Tice H."/>
            <person name="Grimwood J."/>
            <person name="Bruce D."/>
            <person name="Barry K."/>
            <person name="Shu S."/>
            <person name="Lindquist E."/>
            <person name="Wang M."/>
            <person name="Pitluck S."/>
            <person name="Vogel J.P."/>
            <person name="Garvin D.F."/>
            <person name="Mockler T.C."/>
            <person name="Schmutz J."/>
            <person name="Rokhsar D."/>
            <person name="Bevan M.W."/>
        </authorList>
    </citation>
    <scope>NUCLEOTIDE SEQUENCE</scope>
    <source>
        <strain evidence="2">Bd21</strain>
    </source>
</reference>
<dbReference type="ExpressionAtlas" id="A0A0Q3F5X6">
    <property type="expression patterns" value="baseline and differential"/>
</dbReference>
<dbReference type="PANTHER" id="PTHR31170">
    <property type="entry name" value="BNAC04G53230D PROTEIN"/>
    <property type="match status" value="1"/>
</dbReference>
<protein>
    <submittedName>
        <fullName evidence="2 3">Uncharacterized protein</fullName>
    </submittedName>
</protein>
<dbReference type="Gramene" id="KQJ95080">
    <property type="protein sequence ID" value="KQJ95080"/>
    <property type="gene ID" value="BRADI_3g15087v3"/>
</dbReference>
<keyword evidence="1" id="KW-0472">Membrane</keyword>